<feature type="domain" description="Metallo-beta-lactamase" evidence="5">
    <location>
        <begin position="62"/>
        <end position="290"/>
    </location>
</feature>
<dbReference type="SUPFAM" id="SSF56281">
    <property type="entry name" value="Metallo-hydrolase/oxidoreductase"/>
    <property type="match status" value="1"/>
</dbReference>
<organism evidence="6 7">
    <name type="scientific">Azospirillum oleiclasticum</name>
    <dbReference type="NCBI Taxonomy" id="2735135"/>
    <lineage>
        <taxon>Bacteria</taxon>
        <taxon>Pseudomonadati</taxon>
        <taxon>Pseudomonadota</taxon>
        <taxon>Alphaproteobacteria</taxon>
        <taxon>Rhodospirillales</taxon>
        <taxon>Azospirillaceae</taxon>
        <taxon>Azospirillum</taxon>
    </lineage>
</organism>
<evidence type="ECO:0000313" key="6">
    <source>
        <dbReference type="EMBL" id="NYZ21133.1"/>
    </source>
</evidence>
<proteinExistence type="inferred from homology"/>
<dbReference type="SMART" id="SM00849">
    <property type="entry name" value="Lactamase_B"/>
    <property type="match status" value="1"/>
</dbReference>
<protein>
    <submittedName>
        <fullName evidence="6">MBL fold metallo-hydrolase</fullName>
    </submittedName>
</protein>
<accession>A0ABX2TA58</accession>
<keyword evidence="4" id="KW-0862">Zinc</keyword>
<evidence type="ECO:0000313" key="7">
    <source>
        <dbReference type="Proteomes" id="UP000584642"/>
    </source>
</evidence>
<evidence type="ECO:0000259" key="5">
    <source>
        <dbReference type="SMART" id="SM00849"/>
    </source>
</evidence>
<dbReference type="CDD" id="cd16277">
    <property type="entry name" value="metallo-hydrolase-like_MBL-fold"/>
    <property type="match status" value="1"/>
</dbReference>
<keyword evidence="2" id="KW-0479">Metal-binding</keyword>
<dbReference type="Gene3D" id="3.60.15.10">
    <property type="entry name" value="Ribonuclease Z/Hydroxyacylglutathione hydrolase-like"/>
    <property type="match status" value="1"/>
</dbReference>
<dbReference type="PANTHER" id="PTHR42978:SF6">
    <property type="entry name" value="QUORUM-QUENCHING LACTONASE YTNP-RELATED"/>
    <property type="match status" value="1"/>
</dbReference>
<dbReference type="InterPro" id="IPR001279">
    <property type="entry name" value="Metallo-B-lactamas"/>
</dbReference>
<keyword evidence="3" id="KW-0378">Hydrolase</keyword>
<evidence type="ECO:0000256" key="4">
    <source>
        <dbReference type="ARBA" id="ARBA00022833"/>
    </source>
</evidence>
<dbReference type="PANTHER" id="PTHR42978">
    <property type="entry name" value="QUORUM-QUENCHING LACTONASE YTNP-RELATED-RELATED"/>
    <property type="match status" value="1"/>
</dbReference>
<sequence length="311" mass="34186">MQSETAVHHVGDAVIVKIPELALDGVDPTHLYPDADTAIAREIGRGFGPGSVESQTGLLRKSIHSWLVRTPDRVILIDTATGNDKERPAMPILHRLDEPFLDRLKAVQVDPEDVDVVLFTHLHVDHVGWNTRKVGDRWVPTFPNARYVFSAREHAYLAALSAGDGSDAAIRTEAGLGRMVKTPLAGVYEDSVRPVVDAGLARPIMVDGAEVEEGFSFLPSPGHSIDHACIRFASRGESALFWGDVLHHPMQAVRPDWNSVYCEFPEAAQASRRWALNHAAETGALVFTTHFAESSAGRVTRDGDWFTWDFA</sequence>
<name>A0ABX2TA58_9PROT</name>
<comment type="caution">
    <text evidence="6">The sequence shown here is derived from an EMBL/GenBank/DDBJ whole genome shotgun (WGS) entry which is preliminary data.</text>
</comment>
<gene>
    <name evidence="6" type="ORF">HND93_15560</name>
</gene>
<evidence type="ECO:0000256" key="3">
    <source>
        <dbReference type="ARBA" id="ARBA00022801"/>
    </source>
</evidence>
<keyword evidence="7" id="KW-1185">Reference proteome</keyword>
<dbReference type="EMBL" id="JABFDB010000010">
    <property type="protein sequence ID" value="NYZ21133.1"/>
    <property type="molecule type" value="Genomic_DNA"/>
</dbReference>
<reference evidence="6 7" key="1">
    <citation type="submission" date="2020-05" db="EMBL/GenBank/DDBJ databases">
        <title>Azospirillum oleiclasticum sp. nov, a nitrogen-fixing and heavy crude oil-emulsifying bacterium isolated from the crude oil of Yumen Oilfield.</title>
        <authorList>
            <person name="Wu D."/>
            <person name="Cai M."/>
            <person name="Zhang X."/>
        </authorList>
    </citation>
    <scope>NUCLEOTIDE SEQUENCE [LARGE SCALE GENOMIC DNA]</scope>
    <source>
        <strain evidence="6 7">ROY-1-1-2</strain>
    </source>
</reference>
<dbReference type="Proteomes" id="UP000584642">
    <property type="component" value="Unassembled WGS sequence"/>
</dbReference>
<dbReference type="Pfam" id="PF00753">
    <property type="entry name" value="Lactamase_B"/>
    <property type="match status" value="1"/>
</dbReference>
<comment type="similarity">
    <text evidence="1">Belongs to the metallo-beta-lactamase superfamily.</text>
</comment>
<dbReference type="InterPro" id="IPR051013">
    <property type="entry name" value="MBL_superfamily_lactonases"/>
</dbReference>
<evidence type="ECO:0000256" key="1">
    <source>
        <dbReference type="ARBA" id="ARBA00007749"/>
    </source>
</evidence>
<evidence type="ECO:0000256" key="2">
    <source>
        <dbReference type="ARBA" id="ARBA00022723"/>
    </source>
</evidence>
<dbReference type="InterPro" id="IPR036866">
    <property type="entry name" value="RibonucZ/Hydroxyglut_hydro"/>
</dbReference>